<comment type="caution">
    <text evidence="12">The sequence shown here is derived from an EMBL/GenBank/DDBJ whole genome shotgun (WGS) entry which is preliminary data.</text>
</comment>
<dbReference type="PRINTS" id="PR00716">
    <property type="entry name" value="MPIPHPHTASE"/>
</dbReference>
<feature type="region of interest" description="Disordered" evidence="10">
    <location>
        <begin position="269"/>
        <end position="336"/>
    </location>
</feature>
<dbReference type="GO" id="GO:0005737">
    <property type="term" value="C:cytoplasm"/>
    <property type="evidence" value="ECO:0007669"/>
    <property type="project" value="TreeGrafter"/>
</dbReference>
<organism evidence="12 13">
    <name type="scientific">Extremus antarcticus</name>
    <dbReference type="NCBI Taxonomy" id="702011"/>
    <lineage>
        <taxon>Eukaryota</taxon>
        <taxon>Fungi</taxon>
        <taxon>Dikarya</taxon>
        <taxon>Ascomycota</taxon>
        <taxon>Pezizomycotina</taxon>
        <taxon>Dothideomycetes</taxon>
        <taxon>Dothideomycetidae</taxon>
        <taxon>Mycosphaerellales</taxon>
        <taxon>Extremaceae</taxon>
        <taxon>Extremus</taxon>
    </lineage>
</organism>
<evidence type="ECO:0000256" key="7">
    <source>
        <dbReference type="ARBA" id="ARBA00023306"/>
    </source>
</evidence>
<feature type="domain" description="Rhodanese" evidence="11">
    <location>
        <begin position="412"/>
        <end position="516"/>
    </location>
</feature>
<dbReference type="Gene3D" id="3.40.250.10">
    <property type="entry name" value="Rhodanese-like domain"/>
    <property type="match status" value="1"/>
</dbReference>
<evidence type="ECO:0000256" key="5">
    <source>
        <dbReference type="ARBA" id="ARBA00022801"/>
    </source>
</evidence>
<dbReference type="EMBL" id="JAWDJX010000019">
    <property type="protein sequence ID" value="KAK3052778.1"/>
    <property type="molecule type" value="Genomic_DNA"/>
</dbReference>
<evidence type="ECO:0000256" key="6">
    <source>
        <dbReference type="ARBA" id="ARBA00022912"/>
    </source>
</evidence>
<name>A0AAJ0DFC5_9PEZI</name>
<keyword evidence="4" id="KW-0498">Mitosis</keyword>
<keyword evidence="5 12" id="KW-0378">Hydrolase</keyword>
<dbReference type="GO" id="GO:0005634">
    <property type="term" value="C:nucleus"/>
    <property type="evidence" value="ECO:0007669"/>
    <property type="project" value="TreeGrafter"/>
</dbReference>
<accession>A0AAJ0DFC5</accession>
<comment type="similarity">
    <text evidence="1">Belongs to the MPI phosphatase family.</text>
</comment>
<keyword evidence="7" id="KW-0131">Cell cycle</keyword>
<gene>
    <name evidence="12" type="primary">MIH1</name>
    <name evidence="12" type="ORF">LTR09_006261</name>
</gene>
<dbReference type="GO" id="GO:0000086">
    <property type="term" value="P:G2/M transition of mitotic cell cycle"/>
    <property type="evidence" value="ECO:0007669"/>
    <property type="project" value="TreeGrafter"/>
</dbReference>
<sequence length="601" mass="67040">MEYSSPLAAMRPQPHAVWAGGKDVPIPRSYHGYQTYGPNSFNFKDLSMQQKPAKKQDYFTLKPMRGSSPTSSLTADLDANFHIDKSPQAPTPRRSLFTADLFKPRDDAGKCAIEPSWPRPVEKADVCLLEKGPMTPPIEVDEVVTPDIPSSSPCLDAMDISPLPHKPAHFFSQVTLPSPTPETTPDLDACISPDLLSPDIVPIGQAFPIAPVPSSFLQLPERRRPVTRPSLSRTKAYTTNFVPQRLTSAETQLPPFRFGSVATDGLSCSSTPSLLESFTESPVEELKPGSAQKMPPPPPRRPSLGAVIRSTGSPSTGHVRKPSGGRQAPVRPPRKSIRRTLSMFQHPDEVMKEEQDMFEPQACLTSAMDVDQEQRQPQHKLPCFVPDDEPDSLPRISRSTMVDVINAKYHSEYERVLVVDCRFEYEYNGGHIEGAVNFNDKQQLANELFASPSAASTLLILHCEYSVHRAPLTAKFIRGHDRSVNFEHYPKLSYPDMYILDGGYSKFFAEHRSKCFPQNYVEMNDHRHEQACERGMAKVKQRQRLFRHQTFAFGTGPHDEMDDSPTAQGRTLGPRSHSTFDVGHSIAAGIGESFNRRMASY</sequence>
<dbReference type="SUPFAM" id="SSF52821">
    <property type="entry name" value="Rhodanese/Cell cycle control phosphatase"/>
    <property type="match status" value="1"/>
</dbReference>
<keyword evidence="3" id="KW-0132">Cell division</keyword>
<evidence type="ECO:0000256" key="4">
    <source>
        <dbReference type="ARBA" id="ARBA00022776"/>
    </source>
</evidence>
<protein>
    <recommendedName>
        <fullName evidence="9">M-phase inducer phosphatase</fullName>
        <ecNumber evidence="2">3.1.3.48</ecNumber>
    </recommendedName>
</protein>
<dbReference type="Proteomes" id="UP001271007">
    <property type="component" value="Unassembled WGS sequence"/>
</dbReference>
<feature type="region of interest" description="Disordered" evidence="10">
    <location>
        <begin position="556"/>
        <end position="578"/>
    </location>
</feature>
<dbReference type="InterPro" id="IPR036873">
    <property type="entry name" value="Rhodanese-like_dom_sf"/>
</dbReference>
<dbReference type="GO" id="GO:0004725">
    <property type="term" value="F:protein tyrosine phosphatase activity"/>
    <property type="evidence" value="ECO:0007669"/>
    <property type="project" value="UniProtKB-EC"/>
</dbReference>
<dbReference type="PROSITE" id="PS50206">
    <property type="entry name" value="RHODANESE_3"/>
    <property type="match status" value="1"/>
</dbReference>
<evidence type="ECO:0000256" key="1">
    <source>
        <dbReference type="ARBA" id="ARBA00011065"/>
    </source>
</evidence>
<evidence type="ECO:0000259" key="11">
    <source>
        <dbReference type="PROSITE" id="PS50206"/>
    </source>
</evidence>
<reference evidence="12" key="1">
    <citation type="submission" date="2023-04" db="EMBL/GenBank/DDBJ databases">
        <title>Black Yeasts Isolated from many extreme environments.</title>
        <authorList>
            <person name="Coleine C."/>
            <person name="Stajich J.E."/>
            <person name="Selbmann L."/>
        </authorList>
    </citation>
    <scope>NUCLEOTIDE SEQUENCE</scope>
    <source>
        <strain evidence="12">CCFEE 5312</strain>
    </source>
</reference>
<dbReference type="PANTHER" id="PTHR10828">
    <property type="entry name" value="M-PHASE INDUCER PHOSPHATASE DUAL SPECIFICITY PHOSPHATASE CDC25"/>
    <property type="match status" value="1"/>
</dbReference>
<proteinExistence type="inferred from homology"/>
<dbReference type="GO" id="GO:0051301">
    <property type="term" value="P:cell division"/>
    <property type="evidence" value="ECO:0007669"/>
    <property type="project" value="UniProtKB-KW"/>
</dbReference>
<dbReference type="GO" id="GO:0010971">
    <property type="term" value="P:positive regulation of G2/M transition of mitotic cell cycle"/>
    <property type="evidence" value="ECO:0007669"/>
    <property type="project" value="TreeGrafter"/>
</dbReference>
<dbReference type="SMART" id="SM00450">
    <property type="entry name" value="RHOD"/>
    <property type="match status" value="1"/>
</dbReference>
<evidence type="ECO:0000313" key="12">
    <source>
        <dbReference type="EMBL" id="KAK3052778.1"/>
    </source>
</evidence>
<evidence type="ECO:0000256" key="3">
    <source>
        <dbReference type="ARBA" id="ARBA00022618"/>
    </source>
</evidence>
<dbReference type="Pfam" id="PF00581">
    <property type="entry name" value="Rhodanese"/>
    <property type="match status" value="1"/>
</dbReference>
<dbReference type="GO" id="GO:0110032">
    <property type="term" value="P:positive regulation of G2/MI transition of meiotic cell cycle"/>
    <property type="evidence" value="ECO:0007669"/>
    <property type="project" value="TreeGrafter"/>
</dbReference>
<dbReference type="PANTHER" id="PTHR10828:SF17">
    <property type="entry name" value="PROTEIN-TYROSINE-PHOSPHATASE"/>
    <property type="match status" value="1"/>
</dbReference>
<dbReference type="FunFam" id="3.40.250.10:FF:000021">
    <property type="entry name" value="M-phase inducer phosphatase cdc-25.2"/>
    <property type="match status" value="1"/>
</dbReference>
<dbReference type="EC" id="3.1.3.48" evidence="2"/>
<evidence type="ECO:0000256" key="9">
    <source>
        <dbReference type="ARBA" id="ARBA00067190"/>
    </source>
</evidence>
<evidence type="ECO:0000256" key="2">
    <source>
        <dbReference type="ARBA" id="ARBA00013064"/>
    </source>
</evidence>
<evidence type="ECO:0000256" key="10">
    <source>
        <dbReference type="SAM" id="MobiDB-lite"/>
    </source>
</evidence>
<keyword evidence="6" id="KW-0904">Protein phosphatase</keyword>
<keyword evidence="13" id="KW-1185">Reference proteome</keyword>
<evidence type="ECO:0000313" key="13">
    <source>
        <dbReference type="Proteomes" id="UP001271007"/>
    </source>
</evidence>
<dbReference type="InterPro" id="IPR001763">
    <property type="entry name" value="Rhodanese-like_dom"/>
</dbReference>
<dbReference type="InterPro" id="IPR000751">
    <property type="entry name" value="MPI_Phosphatase"/>
</dbReference>
<comment type="catalytic activity">
    <reaction evidence="8">
        <text>O-phospho-L-tyrosyl-[protein] + H2O = L-tyrosyl-[protein] + phosphate</text>
        <dbReference type="Rhea" id="RHEA:10684"/>
        <dbReference type="Rhea" id="RHEA-COMP:10136"/>
        <dbReference type="Rhea" id="RHEA-COMP:20101"/>
        <dbReference type="ChEBI" id="CHEBI:15377"/>
        <dbReference type="ChEBI" id="CHEBI:43474"/>
        <dbReference type="ChEBI" id="CHEBI:46858"/>
        <dbReference type="ChEBI" id="CHEBI:61978"/>
        <dbReference type="EC" id="3.1.3.48"/>
    </reaction>
</comment>
<dbReference type="AlphaFoldDB" id="A0AAJ0DFC5"/>
<feature type="compositionally biased region" description="Polar residues" evidence="10">
    <location>
        <begin position="269"/>
        <end position="280"/>
    </location>
</feature>
<evidence type="ECO:0000256" key="8">
    <source>
        <dbReference type="ARBA" id="ARBA00051722"/>
    </source>
</evidence>